<gene>
    <name evidence="1" type="ORF">DPN68_03985</name>
</gene>
<dbReference type="InterPro" id="IPR005901">
    <property type="entry name" value="GLPGLI"/>
</dbReference>
<keyword evidence="2" id="KW-1185">Reference proteome</keyword>
<reference evidence="1 2" key="1">
    <citation type="submission" date="2018-06" db="EMBL/GenBank/DDBJ databases">
        <title>Flavobacterium tibetense sp. nov., isolated from a wetland YonghuCo on Tibetan Plateau.</title>
        <authorList>
            <person name="Xing P."/>
            <person name="Phurbu D."/>
            <person name="Lu H."/>
        </authorList>
    </citation>
    <scope>NUCLEOTIDE SEQUENCE [LARGE SCALE GENOMIC DNA]</scope>
    <source>
        <strain evidence="1 2">YH5</strain>
    </source>
</reference>
<dbReference type="RefSeq" id="WP_113988362.1">
    <property type="nucleotide sequence ID" value="NZ_QLST01000004.1"/>
</dbReference>
<comment type="caution">
    <text evidence="1">The sequence shown here is derived from an EMBL/GenBank/DDBJ whole genome shotgun (WGS) entry which is preliminary data.</text>
</comment>
<evidence type="ECO:0000313" key="2">
    <source>
        <dbReference type="Proteomes" id="UP000253319"/>
    </source>
</evidence>
<dbReference type="EMBL" id="QLST01000004">
    <property type="protein sequence ID" value="RBA28932.1"/>
    <property type="molecule type" value="Genomic_DNA"/>
</dbReference>
<dbReference type="NCBIfam" id="TIGR01200">
    <property type="entry name" value="GLPGLI"/>
    <property type="match status" value="1"/>
</dbReference>
<proteinExistence type="predicted"/>
<dbReference type="AlphaFoldDB" id="A0A365P320"/>
<dbReference type="Proteomes" id="UP000253319">
    <property type="component" value="Unassembled WGS sequence"/>
</dbReference>
<sequence length="248" mass="29320">MKKINQKILIIILLTRFCYSQENYSIIYKTYPTYGSIEGEEVIKNSKVNYIYKGLDQAIKITEFQLDINRNESFFYFKDKLYEDEKIKRLAKSFCGSSDFYINTEKNLKIKINYFAEKKYFINDTTRYDWTIHNESKMIDNKPCYKATTIKRTLINDVIKEKEIVAWFYPEIPISFGPKGYDGLPGLIMELQDDKVTFVVSQILKDSKIKISKQDLTNVISEKKYIEIVRKENEEFLKSIGLSEIPKK</sequence>
<dbReference type="OrthoDB" id="1429333at2"/>
<name>A0A365P320_9FLAO</name>
<organism evidence="1 2">
    <name type="scientific">Flavobacterium tibetense</name>
    <dbReference type="NCBI Taxonomy" id="2233533"/>
    <lineage>
        <taxon>Bacteria</taxon>
        <taxon>Pseudomonadati</taxon>
        <taxon>Bacteroidota</taxon>
        <taxon>Flavobacteriia</taxon>
        <taxon>Flavobacteriales</taxon>
        <taxon>Flavobacteriaceae</taxon>
        <taxon>Flavobacterium</taxon>
    </lineage>
</organism>
<protein>
    <recommendedName>
        <fullName evidence="3">GLPGLI family protein</fullName>
    </recommendedName>
</protein>
<dbReference type="Pfam" id="PF09697">
    <property type="entry name" value="Porph_ging"/>
    <property type="match status" value="1"/>
</dbReference>
<evidence type="ECO:0000313" key="1">
    <source>
        <dbReference type="EMBL" id="RBA28932.1"/>
    </source>
</evidence>
<accession>A0A365P320</accession>
<evidence type="ECO:0008006" key="3">
    <source>
        <dbReference type="Google" id="ProtNLM"/>
    </source>
</evidence>